<evidence type="ECO:0000313" key="1">
    <source>
        <dbReference type="EMBL" id="KAB4241579.1"/>
    </source>
</evidence>
<dbReference type="RefSeq" id="WP_130081124.1">
    <property type="nucleotide sequence ID" value="NZ_RCXX01000007.1"/>
</dbReference>
<dbReference type="Proteomes" id="UP000431575">
    <property type="component" value="Unassembled WGS sequence"/>
</dbReference>
<name>A0A4Q5E5S1_BACUN</name>
<organism evidence="1 2">
    <name type="scientific">Bacteroides uniformis</name>
    <dbReference type="NCBI Taxonomy" id="820"/>
    <lineage>
        <taxon>Bacteria</taxon>
        <taxon>Pseudomonadati</taxon>
        <taxon>Bacteroidota</taxon>
        <taxon>Bacteroidia</taxon>
        <taxon>Bacteroidales</taxon>
        <taxon>Bacteroidaceae</taxon>
        <taxon>Bacteroides</taxon>
    </lineage>
</organism>
<dbReference type="AlphaFoldDB" id="A0A4Q5E5S1"/>
<reference evidence="1 2" key="1">
    <citation type="journal article" date="2019" name="Nat. Med.">
        <title>A library of human gut bacterial isolates paired with longitudinal multiomics data enables mechanistic microbiome research.</title>
        <authorList>
            <person name="Poyet M."/>
            <person name="Groussin M."/>
            <person name="Gibbons S.M."/>
            <person name="Avila-Pacheco J."/>
            <person name="Jiang X."/>
            <person name="Kearney S.M."/>
            <person name="Perrotta A.R."/>
            <person name="Berdy B."/>
            <person name="Zhao S."/>
            <person name="Lieberman T.D."/>
            <person name="Swanson P.K."/>
            <person name="Smith M."/>
            <person name="Roesemann S."/>
            <person name="Alexander J.E."/>
            <person name="Rich S.A."/>
            <person name="Livny J."/>
            <person name="Vlamakis H."/>
            <person name="Clish C."/>
            <person name="Bullock K."/>
            <person name="Deik A."/>
            <person name="Scott J."/>
            <person name="Pierce K.A."/>
            <person name="Xavier R.J."/>
            <person name="Alm E.J."/>
        </authorList>
    </citation>
    <scope>NUCLEOTIDE SEQUENCE [LARGE SCALE GENOMIC DNA]</scope>
    <source>
        <strain evidence="1 2">BIOML-A6</strain>
    </source>
</reference>
<evidence type="ECO:0000313" key="2">
    <source>
        <dbReference type="Proteomes" id="UP000431575"/>
    </source>
</evidence>
<proteinExistence type="predicted"/>
<dbReference type="EMBL" id="WCTM01000007">
    <property type="protein sequence ID" value="KAB4241579.1"/>
    <property type="molecule type" value="Genomic_DNA"/>
</dbReference>
<sequence length="112" mass="12888">MTGTQIEAAKKQLPFYFNGMTAAQRRQYEELDCRSMINSCLIYGSANYDFYNPKTGEFGQYARRHVKTLGEKTVIRLYREQCEDFSKATVVSGVYTDSEGCTYNSCIWADEQ</sequence>
<gene>
    <name evidence="1" type="ORF">GAP41_12565</name>
</gene>
<protein>
    <submittedName>
        <fullName evidence="1">Uncharacterized protein</fullName>
    </submittedName>
</protein>
<comment type="caution">
    <text evidence="1">The sequence shown here is derived from an EMBL/GenBank/DDBJ whole genome shotgun (WGS) entry which is preliminary data.</text>
</comment>
<accession>A0A4Q5E5S1</accession>